<reference evidence="1" key="2">
    <citation type="journal article" date="2007" name="Science">
        <title>Draft genome sequence of the sexually transmitted pathogen Trichomonas vaginalis.</title>
        <authorList>
            <person name="Carlton J.M."/>
            <person name="Hirt R.P."/>
            <person name="Silva J.C."/>
            <person name="Delcher A.L."/>
            <person name="Schatz M."/>
            <person name="Zhao Q."/>
            <person name="Wortman J.R."/>
            <person name="Bidwell S.L."/>
            <person name="Alsmark U.C.M."/>
            <person name="Besteiro S."/>
            <person name="Sicheritz-Ponten T."/>
            <person name="Noel C.J."/>
            <person name="Dacks J.B."/>
            <person name="Foster P.G."/>
            <person name="Simillion C."/>
            <person name="Van de Peer Y."/>
            <person name="Miranda-Saavedra D."/>
            <person name="Barton G.J."/>
            <person name="Westrop G.D."/>
            <person name="Mueller S."/>
            <person name="Dessi D."/>
            <person name="Fiori P.L."/>
            <person name="Ren Q."/>
            <person name="Paulsen I."/>
            <person name="Zhang H."/>
            <person name="Bastida-Corcuera F.D."/>
            <person name="Simoes-Barbosa A."/>
            <person name="Brown M.T."/>
            <person name="Hayes R.D."/>
            <person name="Mukherjee M."/>
            <person name="Okumura C.Y."/>
            <person name="Schneider R."/>
            <person name="Smith A.J."/>
            <person name="Vanacova S."/>
            <person name="Villalvazo M."/>
            <person name="Haas B.J."/>
            <person name="Pertea M."/>
            <person name="Feldblyum T.V."/>
            <person name="Utterback T.R."/>
            <person name="Shu C.L."/>
            <person name="Osoegawa K."/>
            <person name="de Jong P.J."/>
            <person name="Hrdy I."/>
            <person name="Horvathova L."/>
            <person name="Zubacova Z."/>
            <person name="Dolezal P."/>
            <person name="Malik S.B."/>
            <person name="Logsdon J.M. Jr."/>
            <person name="Henze K."/>
            <person name="Gupta A."/>
            <person name="Wang C.C."/>
            <person name="Dunne R.L."/>
            <person name="Upcroft J.A."/>
            <person name="Upcroft P."/>
            <person name="White O."/>
            <person name="Salzberg S.L."/>
            <person name="Tang P."/>
            <person name="Chiu C.-H."/>
            <person name="Lee Y.-S."/>
            <person name="Embley T.M."/>
            <person name="Coombs G.H."/>
            <person name="Mottram J.C."/>
            <person name="Tachezy J."/>
            <person name="Fraser-Liggett C.M."/>
            <person name="Johnson P.J."/>
        </authorList>
    </citation>
    <scope>NUCLEOTIDE SEQUENCE [LARGE SCALE GENOMIC DNA]</scope>
    <source>
        <strain evidence="1">G3</strain>
    </source>
</reference>
<dbReference type="Pfam" id="PF07004">
    <property type="entry name" value="SHIPPO-rpt"/>
    <property type="match status" value="2"/>
</dbReference>
<dbReference type="PANTHER" id="PTHR21580:SF28">
    <property type="entry name" value="BOREALIN N-TERMINAL DOMAIN-CONTAINING PROTEIN-RELATED"/>
    <property type="match status" value="1"/>
</dbReference>
<organism evidence="1 2">
    <name type="scientific">Trichomonas vaginalis (strain ATCC PRA-98 / G3)</name>
    <dbReference type="NCBI Taxonomy" id="412133"/>
    <lineage>
        <taxon>Eukaryota</taxon>
        <taxon>Metamonada</taxon>
        <taxon>Parabasalia</taxon>
        <taxon>Trichomonadida</taxon>
        <taxon>Trichomonadidae</taxon>
        <taxon>Trichomonas</taxon>
    </lineage>
</organism>
<protein>
    <recommendedName>
        <fullName evidence="3">Outer dense fiber protein 3</fullName>
    </recommendedName>
</protein>
<reference evidence="1" key="1">
    <citation type="submission" date="2006-10" db="EMBL/GenBank/DDBJ databases">
        <authorList>
            <person name="Amadeo P."/>
            <person name="Zhao Q."/>
            <person name="Wortman J."/>
            <person name="Fraser-Liggett C."/>
            <person name="Carlton J."/>
        </authorList>
    </citation>
    <scope>NUCLEOTIDE SEQUENCE</scope>
    <source>
        <strain evidence="1">G3</strain>
    </source>
</reference>
<dbReference type="AlphaFoldDB" id="A2ETY9"/>
<gene>
    <name evidence="1" type="ORF">TVAG_443650</name>
</gene>
<evidence type="ECO:0000313" key="2">
    <source>
        <dbReference type="Proteomes" id="UP000001542"/>
    </source>
</evidence>
<keyword evidence="2" id="KW-1185">Reference proteome</keyword>
<dbReference type="InterPro" id="IPR051291">
    <property type="entry name" value="CIMAP"/>
</dbReference>
<dbReference type="RefSeq" id="XP_001316100.1">
    <property type="nucleotide sequence ID" value="XM_001316065.1"/>
</dbReference>
<dbReference type="VEuPathDB" id="TrichDB:TVAGG3_0235420"/>
<dbReference type="OrthoDB" id="10433242at2759"/>
<dbReference type="InterPro" id="IPR010736">
    <property type="entry name" value="SHIPPO-rpt"/>
</dbReference>
<evidence type="ECO:0000313" key="1">
    <source>
        <dbReference type="EMBL" id="EAY03877.1"/>
    </source>
</evidence>
<dbReference type="VEuPathDB" id="TrichDB:TVAG_443650"/>
<dbReference type="Proteomes" id="UP000001542">
    <property type="component" value="Unassembled WGS sequence"/>
</dbReference>
<sequence>MKAFDRDPLIAHVSKRQATSPGPAAYDISKRLETTPIKMKGRRTEKVVYDDVRLLNIPSTIGKVPKITISGRTTGITDKFVTPGPTYVPPPFGSGSRHHQFGTHNGIKARPKTAMDTVQTPGPGPAAFNTRDHTFDATGKKGIKMKGTHDFKYAETASPGPGAYAPRFESVLAAAPKPIMHIRPKTKDPEPGVGYKELGSTLTGPAFTMKRRATDDINLV</sequence>
<accession>A2ETY9</accession>
<dbReference type="KEGG" id="tva:4761725"/>
<dbReference type="PANTHER" id="PTHR21580">
    <property type="entry name" value="SHIPPO-1-RELATED"/>
    <property type="match status" value="1"/>
</dbReference>
<evidence type="ECO:0008006" key="3">
    <source>
        <dbReference type="Google" id="ProtNLM"/>
    </source>
</evidence>
<proteinExistence type="predicted"/>
<name>A2ETY9_TRIV3</name>
<dbReference type="InParanoid" id="A2ETY9"/>
<dbReference type="EMBL" id="DS113491">
    <property type="protein sequence ID" value="EAY03877.1"/>
    <property type="molecule type" value="Genomic_DNA"/>
</dbReference>